<keyword evidence="5" id="KW-0804">Transcription</keyword>
<evidence type="ECO:0000256" key="4">
    <source>
        <dbReference type="ARBA" id="ARBA00023125"/>
    </source>
</evidence>
<name>A0ABR4HAU8_9EURO</name>
<comment type="caution">
    <text evidence="7">The sequence shown here is derived from an EMBL/GenBank/DDBJ whole genome shotgun (WGS) entry which is preliminary data.</text>
</comment>
<keyword evidence="8" id="KW-1185">Reference proteome</keyword>
<evidence type="ECO:0008006" key="9">
    <source>
        <dbReference type="Google" id="ProtNLM"/>
    </source>
</evidence>
<reference evidence="7 8" key="1">
    <citation type="submission" date="2024-07" db="EMBL/GenBank/DDBJ databases">
        <title>Section-level genome sequencing and comparative genomics of Aspergillus sections Usti and Cavernicolus.</title>
        <authorList>
            <consortium name="Lawrence Berkeley National Laboratory"/>
            <person name="Nybo J.L."/>
            <person name="Vesth T.C."/>
            <person name="Theobald S."/>
            <person name="Frisvad J.C."/>
            <person name="Larsen T.O."/>
            <person name="Kjaerboelling I."/>
            <person name="Rothschild-Mancinelli K."/>
            <person name="Lyhne E.K."/>
            <person name="Kogle M.E."/>
            <person name="Barry K."/>
            <person name="Clum A."/>
            <person name="Na H."/>
            <person name="Ledsgaard L."/>
            <person name="Lin J."/>
            <person name="Lipzen A."/>
            <person name="Kuo A."/>
            <person name="Riley R."/>
            <person name="Mondo S."/>
            <person name="Labutti K."/>
            <person name="Haridas S."/>
            <person name="Pangalinan J."/>
            <person name="Salamov A.A."/>
            <person name="Simmons B.A."/>
            <person name="Magnuson J.K."/>
            <person name="Chen J."/>
            <person name="Drula E."/>
            <person name="Henrissat B."/>
            <person name="Wiebenga A."/>
            <person name="Lubbers R.J."/>
            <person name="Gomes A.C."/>
            <person name="Makela M.R."/>
            <person name="Stajich J."/>
            <person name="Grigoriev I.V."/>
            <person name="Mortensen U.H."/>
            <person name="De Vries R.P."/>
            <person name="Baker S.E."/>
            <person name="Andersen M.R."/>
        </authorList>
    </citation>
    <scope>NUCLEOTIDE SEQUENCE [LARGE SCALE GENOMIC DNA]</scope>
    <source>
        <strain evidence="7 8">CBS 588.65</strain>
    </source>
</reference>
<sequence>MEWVADIRVSRDVARLEEKLDSMAAAFTAQTPLSLSTQLSPEGRTRDLNCLLGDDLLPSSTEAQILLTTFQTELSPYFPFIAIPMGTSMAELQTTKPFLFSTIVMVSCVTDADRQLATTQKIREYIGTSIISRGERSLDLLQGLLVCLAWYHFQLDLGSQFLGFLHLALAIVTDLGLTRKSGVIRMVSLHGSRIDPSRQQDGDRMLEERRAYLGCFYISHVASLFTDEMDPMRYTSYTEECCRVLESVGGSTDLYLIRLVRLHQMAERISRMLSLEEYAIRGSCSTPLSTRIETLETELRRMKQALPPHNLHDSILQLHYLGLEIKLYSISLEDDFPRHDSNPSIRFDLLSSCLNATKVFLDLFSDIPARNYLNLPYPAYAVCCFVLGMLSNLLLFTGERWDTGYGRSTLDLGGVIDTIVAQIDDASRNRHGQHLYQFPATLVKIIPRLRAIEEAHTAKRAAQIETTIQRHARVGPDPADDDPRDLMFPLPHGFSWRFLQS</sequence>
<gene>
    <name evidence="7" type="ORF">BJX63DRAFT_432493</name>
</gene>
<accession>A0ABR4HAU8</accession>
<keyword evidence="2" id="KW-0862">Zinc</keyword>
<dbReference type="CDD" id="cd12148">
    <property type="entry name" value="fungal_TF_MHR"/>
    <property type="match status" value="1"/>
</dbReference>
<keyword evidence="6" id="KW-0539">Nucleus</keyword>
<comment type="subcellular location">
    <subcellularLocation>
        <location evidence="1">Nucleus</location>
    </subcellularLocation>
</comment>
<keyword evidence="3" id="KW-0805">Transcription regulation</keyword>
<organism evidence="7 8">
    <name type="scientific">Aspergillus granulosus</name>
    <dbReference type="NCBI Taxonomy" id="176169"/>
    <lineage>
        <taxon>Eukaryota</taxon>
        <taxon>Fungi</taxon>
        <taxon>Dikarya</taxon>
        <taxon>Ascomycota</taxon>
        <taxon>Pezizomycotina</taxon>
        <taxon>Eurotiomycetes</taxon>
        <taxon>Eurotiomycetidae</taxon>
        <taxon>Eurotiales</taxon>
        <taxon>Aspergillaceae</taxon>
        <taxon>Aspergillus</taxon>
        <taxon>Aspergillus subgen. Nidulantes</taxon>
    </lineage>
</organism>
<dbReference type="Proteomes" id="UP001610334">
    <property type="component" value="Unassembled WGS sequence"/>
</dbReference>
<protein>
    <recommendedName>
        <fullName evidence="9">Transcription factor domain-containing protein</fullName>
    </recommendedName>
</protein>
<evidence type="ECO:0000256" key="3">
    <source>
        <dbReference type="ARBA" id="ARBA00023015"/>
    </source>
</evidence>
<evidence type="ECO:0000256" key="2">
    <source>
        <dbReference type="ARBA" id="ARBA00022833"/>
    </source>
</evidence>
<evidence type="ECO:0000313" key="8">
    <source>
        <dbReference type="Proteomes" id="UP001610334"/>
    </source>
</evidence>
<evidence type="ECO:0000256" key="5">
    <source>
        <dbReference type="ARBA" id="ARBA00023163"/>
    </source>
</evidence>
<evidence type="ECO:0000313" key="7">
    <source>
        <dbReference type="EMBL" id="KAL2812596.1"/>
    </source>
</evidence>
<keyword evidence="4" id="KW-0238">DNA-binding</keyword>
<dbReference type="InterPro" id="IPR051089">
    <property type="entry name" value="prtT"/>
</dbReference>
<dbReference type="PANTHER" id="PTHR31845:SF10">
    <property type="entry name" value="ZN(II)2CYS6 TRANSCRIPTION FACTOR (EUROFUNG)"/>
    <property type="match status" value="1"/>
</dbReference>
<dbReference type="EMBL" id="JBFXLT010000046">
    <property type="protein sequence ID" value="KAL2812596.1"/>
    <property type="molecule type" value="Genomic_DNA"/>
</dbReference>
<evidence type="ECO:0000256" key="6">
    <source>
        <dbReference type="ARBA" id="ARBA00023242"/>
    </source>
</evidence>
<dbReference type="PANTHER" id="PTHR31845">
    <property type="entry name" value="FINGER DOMAIN PROTEIN, PUTATIVE-RELATED"/>
    <property type="match status" value="1"/>
</dbReference>
<proteinExistence type="predicted"/>
<evidence type="ECO:0000256" key="1">
    <source>
        <dbReference type="ARBA" id="ARBA00004123"/>
    </source>
</evidence>